<keyword evidence="2" id="KW-1185">Reference proteome</keyword>
<dbReference type="Proteomes" id="UP000321638">
    <property type="component" value="Unassembled WGS sequence"/>
</dbReference>
<protein>
    <submittedName>
        <fullName evidence="1">Uncharacterized protein</fullName>
    </submittedName>
</protein>
<evidence type="ECO:0000313" key="1">
    <source>
        <dbReference type="EMBL" id="TXL71099.1"/>
    </source>
</evidence>
<dbReference type="RefSeq" id="WP_147850947.1">
    <property type="nucleotide sequence ID" value="NZ_VDUZ01000048.1"/>
</dbReference>
<dbReference type="AlphaFoldDB" id="A0A5C8PBC8"/>
<sequence length="65" mass="7121">MGAALESDRRDPHSPQPEVLDYDAVLVAHIEQFEALGVDILALQRGHVDDDPVSWRASSSPARRG</sequence>
<dbReference type="EMBL" id="VDUZ01000048">
    <property type="protein sequence ID" value="TXL71099.1"/>
    <property type="molecule type" value="Genomic_DNA"/>
</dbReference>
<gene>
    <name evidence="1" type="ORF">FHP25_31325</name>
</gene>
<comment type="caution">
    <text evidence="1">The sequence shown here is derived from an EMBL/GenBank/DDBJ whole genome shotgun (WGS) entry which is preliminary data.</text>
</comment>
<accession>A0A5C8PBC8</accession>
<dbReference type="OrthoDB" id="10001272at2"/>
<reference evidence="1 2" key="1">
    <citation type="submission" date="2019-06" db="EMBL/GenBank/DDBJ databases">
        <title>New taxonomy in bacterial strain CC-CFT640, isolated from vineyard.</title>
        <authorList>
            <person name="Lin S.-Y."/>
            <person name="Tsai C.-F."/>
            <person name="Young C.-C."/>
        </authorList>
    </citation>
    <scope>NUCLEOTIDE SEQUENCE [LARGE SCALE GENOMIC DNA]</scope>
    <source>
        <strain evidence="1 2">CC-CFT640</strain>
    </source>
</reference>
<evidence type="ECO:0000313" key="2">
    <source>
        <dbReference type="Proteomes" id="UP000321638"/>
    </source>
</evidence>
<name>A0A5C8PBC8_9HYPH</name>
<organism evidence="1 2">
    <name type="scientific">Vineibacter terrae</name>
    <dbReference type="NCBI Taxonomy" id="2586908"/>
    <lineage>
        <taxon>Bacteria</taxon>
        <taxon>Pseudomonadati</taxon>
        <taxon>Pseudomonadota</taxon>
        <taxon>Alphaproteobacteria</taxon>
        <taxon>Hyphomicrobiales</taxon>
        <taxon>Vineibacter</taxon>
    </lineage>
</organism>
<proteinExistence type="predicted"/>